<dbReference type="EMBL" id="JABEXW010000089">
    <property type="protein sequence ID" value="KAF4971580.1"/>
    <property type="molecule type" value="Genomic_DNA"/>
</dbReference>
<dbReference type="AlphaFoldDB" id="A0A8H4U869"/>
<feature type="region of interest" description="Disordered" evidence="1">
    <location>
        <begin position="31"/>
        <end position="50"/>
    </location>
</feature>
<accession>A0A8H4U869</accession>
<dbReference type="Proteomes" id="UP000622797">
    <property type="component" value="Unassembled WGS sequence"/>
</dbReference>
<evidence type="ECO:0000313" key="3">
    <source>
        <dbReference type="Proteomes" id="UP000622797"/>
    </source>
</evidence>
<reference evidence="2" key="1">
    <citation type="journal article" date="2020" name="BMC Genomics">
        <title>Correction to: Identification and distribution of gene clusters required for synthesis of sphingolipid metabolism inhibitors in diverse species of the filamentous fungus Fusarium.</title>
        <authorList>
            <person name="Kim H.S."/>
            <person name="Lohmar J.M."/>
            <person name="Busman M."/>
            <person name="Brown D.W."/>
            <person name="Naumann T.A."/>
            <person name="Divon H.H."/>
            <person name="Lysoe E."/>
            <person name="Uhlig S."/>
            <person name="Proctor R.H."/>
        </authorList>
    </citation>
    <scope>NUCLEOTIDE SEQUENCE</scope>
    <source>
        <strain evidence="2">NRRL 20472</strain>
    </source>
</reference>
<protein>
    <recommendedName>
        <fullName evidence="4">RRM domain-containing protein</fullName>
    </recommendedName>
</protein>
<organism evidence="2 3">
    <name type="scientific">Fusarium sarcochroum</name>
    <dbReference type="NCBI Taxonomy" id="1208366"/>
    <lineage>
        <taxon>Eukaryota</taxon>
        <taxon>Fungi</taxon>
        <taxon>Dikarya</taxon>
        <taxon>Ascomycota</taxon>
        <taxon>Pezizomycotina</taxon>
        <taxon>Sordariomycetes</taxon>
        <taxon>Hypocreomycetidae</taxon>
        <taxon>Hypocreales</taxon>
        <taxon>Nectriaceae</taxon>
        <taxon>Fusarium</taxon>
        <taxon>Fusarium lateritium species complex</taxon>
    </lineage>
</organism>
<feature type="region of interest" description="Disordered" evidence="1">
    <location>
        <begin position="538"/>
        <end position="567"/>
    </location>
</feature>
<sequence>MSSLGQDQQGLATRESDWDCVSQSSLMSSFDNVDLPGVNTTTPPPQEDNDPLRVMMDQVNIPSGALSLDLSLEDHMQFRNLQAESICLEDDLKHKHQEASRLQEKIALAGSRGQRPVSDSAAYEKVKKGISEDESKLAKTRYMIAQVDGNLKPSETNAAPVVESNNSNSGTVDAPIANSTGTAPDAAPSSPIYETLGVHSTDTAPNGAPTVESDNSNSDTVDAPIANSTGTAPDAAPVVESNNTTSPAYEAIDINSDTAPNAAPAVVASEEGQPQNVISEITEDDSTVDLASYDQVVEVVDTRRVVINNLPRDFSIRQVADGVMGIGGLLSLTLFETTGLGVFGFNCAVAEFRDTSSAYHYVRNINANGLLFGHSSGSFFEGEVQMIQSPSHPPTREHPRLYGVGRESDLSGRCIEMVDFPMSAIWWMIKDFGLHFIIRVGFWQDYPKTTGVLSIEFTSVFQAARLCRMVRDHRIEAYYGGLNRLSLGITPSDYHVNKLSETSHYVDFVDNDHLSLEWNKNPYNTFFPIRIPEAGEPITRRPVPTRNEPASLPTIDENESLQTDVDDTEEEAETVSLTDGDKNYVLVDGRVYVTGRNTTNSRTEVKGADLTILKTAKLQVPAWTDFWNAYCAANKLPDIRKWDAYGKIAQVRRLCNAAMGYPSWYAHNALKNTPTPDFIVAYTTFSTHTVVTTN</sequence>
<evidence type="ECO:0000313" key="2">
    <source>
        <dbReference type="EMBL" id="KAF4971580.1"/>
    </source>
</evidence>
<comment type="caution">
    <text evidence="2">The sequence shown here is derived from an EMBL/GenBank/DDBJ whole genome shotgun (WGS) entry which is preliminary data.</text>
</comment>
<feature type="compositionally biased region" description="Polar residues" evidence="1">
    <location>
        <begin position="153"/>
        <end position="182"/>
    </location>
</feature>
<name>A0A8H4U869_9HYPO</name>
<keyword evidence="3" id="KW-1185">Reference proteome</keyword>
<feature type="compositionally biased region" description="Polar residues" evidence="1">
    <location>
        <begin position="212"/>
        <end position="231"/>
    </location>
</feature>
<evidence type="ECO:0000256" key="1">
    <source>
        <dbReference type="SAM" id="MobiDB-lite"/>
    </source>
</evidence>
<evidence type="ECO:0008006" key="4">
    <source>
        <dbReference type="Google" id="ProtNLM"/>
    </source>
</evidence>
<dbReference type="OrthoDB" id="4865224at2759"/>
<proteinExistence type="predicted"/>
<feature type="compositionally biased region" description="Acidic residues" evidence="1">
    <location>
        <begin position="556"/>
        <end position="567"/>
    </location>
</feature>
<feature type="region of interest" description="Disordered" evidence="1">
    <location>
        <begin position="152"/>
        <end position="242"/>
    </location>
</feature>
<gene>
    <name evidence="2" type="ORF">FSARC_1646</name>
</gene>
<reference evidence="2" key="2">
    <citation type="submission" date="2020-05" db="EMBL/GenBank/DDBJ databases">
        <authorList>
            <person name="Kim H.-S."/>
            <person name="Proctor R.H."/>
            <person name="Brown D.W."/>
        </authorList>
    </citation>
    <scope>NUCLEOTIDE SEQUENCE</scope>
    <source>
        <strain evidence="2">NRRL 20472</strain>
    </source>
</reference>